<organism evidence="3 4">
    <name type="scientific">Rugosimonospora africana</name>
    <dbReference type="NCBI Taxonomy" id="556532"/>
    <lineage>
        <taxon>Bacteria</taxon>
        <taxon>Bacillati</taxon>
        <taxon>Actinomycetota</taxon>
        <taxon>Actinomycetes</taxon>
        <taxon>Micromonosporales</taxon>
        <taxon>Micromonosporaceae</taxon>
        <taxon>Rugosimonospora</taxon>
    </lineage>
</organism>
<gene>
    <name evidence="3" type="ORF">Raf01_11900</name>
</gene>
<feature type="region of interest" description="Disordered" evidence="1">
    <location>
        <begin position="169"/>
        <end position="206"/>
    </location>
</feature>
<evidence type="ECO:0000313" key="4">
    <source>
        <dbReference type="Proteomes" id="UP000642748"/>
    </source>
</evidence>
<comment type="caution">
    <text evidence="3">The sequence shown here is derived from an EMBL/GenBank/DDBJ whole genome shotgun (WGS) entry which is preliminary data.</text>
</comment>
<keyword evidence="2" id="KW-1133">Transmembrane helix</keyword>
<keyword evidence="2" id="KW-0472">Membrane</keyword>
<evidence type="ECO:0000313" key="3">
    <source>
        <dbReference type="EMBL" id="GIH13018.1"/>
    </source>
</evidence>
<accession>A0A8J3VP84</accession>
<feature type="transmembrane region" description="Helical" evidence="2">
    <location>
        <begin position="49"/>
        <end position="70"/>
    </location>
</feature>
<evidence type="ECO:0008006" key="5">
    <source>
        <dbReference type="Google" id="ProtNLM"/>
    </source>
</evidence>
<dbReference type="Proteomes" id="UP000642748">
    <property type="component" value="Unassembled WGS sequence"/>
</dbReference>
<dbReference type="NCBIfam" id="NF038083">
    <property type="entry name" value="CU044_5270_fam"/>
    <property type="match status" value="1"/>
</dbReference>
<dbReference type="InterPro" id="IPR047789">
    <property type="entry name" value="CU044_5270-like"/>
</dbReference>
<keyword evidence="2" id="KW-0812">Transmembrane</keyword>
<evidence type="ECO:0000256" key="1">
    <source>
        <dbReference type="SAM" id="MobiDB-lite"/>
    </source>
</evidence>
<reference evidence="3" key="1">
    <citation type="submission" date="2021-01" db="EMBL/GenBank/DDBJ databases">
        <title>Whole genome shotgun sequence of Rugosimonospora africana NBRC 104875.</title>
        <authorList>
            <person name="Komaki H."/>
            <person name="Tamura T."/>
        </authorList>
    </citation>
    <scope>NUCLEOTIDE SEQUENCE</scope>
    <source>
        <strain evidence="3">NBRC 104875</strain>
    </source>
</reference>
<protein>
    <recommendedName>
        <fullName evidence="5">CU044_5270 family protein</fullName>
    </recommendedName>
</protein>
<dbReference type="AlphaFoldDB" id="A0A8J3VP84"/>
<sequence length="371" mass="38721">MDDLQLIRQTLDAPPPSARATFQARGRLDAAIGGSAPVSARRFPVRLRWSLSGGVVLAAVAGVVLATTAAHPEHADRGGTTQVLGDRSAQTILLAAATRAGADKTGKYWHVETIAVAGPQRVGTAPDQYNLVDRSATANWIARDPEDTSWTGTRDLGWRPDTEADQRAWSEAGSPKQWDLSVDGSVDGSPAGTRRLTMTAGKGQLSPVDSRTTYLQDLGGFDLTQIQQLPTNPSKLRALLLSRMAAAGLTAGSSGADTFLFGAVSQLLLDVPAPPAVRAAAFTVLAGIPGVDSVGTVKDADGRQGLGIEMNRTSPGGFVERHQLILDSSTYVIMGESFSGSQGAAAPIKHGESVVVAAEWTDQKPEPPAAS</sequence>
<evidence type="ECO:0000256" key="2">
    <source>
        <dbReference type="SAM" id="Phobius"/>
    </source>
</evidence>
<name>A0A8J3VP84_9ACTN</name>
<dbReference type="RefSeq" id="WP_203916723.1">
    <property type="nucleotide sequence ID" value="NZ_BONZ01000013.1"/>
</dbReference>
<keyword evidence="4" id="KW-1185">Reference proteome</keyword>
<proteinExistence type="predicted"/>
<dbReference type="EMBL" id="BONZ01000013">
    <property type="protein sequence ID" value="GIH13018.1"/>
    <property type="molecule type" value="Genomic_DNA"/>
</dbReference>